<organism evidence="2 3">
    <name type="scientific">Aspergillus indologenus CBS 114.80</name>
    <dbReference type="NCBI Taxonomy" id="1450541"/>
    <lineage>
        <taxon>Eukaryota</taxon>
        <taxon>Fungi</taxon>
        <taxon>Dikarya</taxon>
        <taxon>Ascomycota</taxon>
        <taxon>Pezizomycotina</taxon>
        <taxon>Eurotiomycetes</taxon>
        <taxon>Eurotiomycetidae</taxon>
        <taxon>Eurotiales</taxon>
        <taxon>Aspergillaceae</taxon>
        <taxon>Aspergillus</taxon>
        <taxon>Aspergillus subgen. Circumdati</taxon>
    </lineage>
</organism>
<feature type="compositionally biased region" description="Polar residues" evidence="1">
    <location>
        <begin position="33"/>
        <end position="48"/>
    </location>
</feature>
<feature type="region of interest" description="Disordered" evidence="1">
    <location>
        <begin position="82"/>
        <end position="112"/>
    </location>
</feature>
<feature type="region of interest" description="Disordered" evidence="1">
    <location>
        <begin position="132"/>
        <end position="163"/>
    </location>
</feature>
<dbReference type="Proteomes" id="UP000248817">
    <property type="component" value="Unassembled WGS sequence"/>
</dbReference>
<accession>A0A2V5HSX7</accession>
<dbReference type="AlphaFoldDB" id="A0A2V5HSX7"/>
<proteinExistence type="predicted"/>
<reference evidence="2 3" key="1">
    <citation type="submission" date="2018-02" db="EMBL/GenBank/DDBJ databases">
        <title>The genomes of Aspergillus section Nigri reveals drivers in fungal speciation.</title>
        <authorList>
            <consortium name="DOE Joint Genome Institute"/>
            <person name="Vesth T.C."/>
            <person name="Nybo J."/>
            <person name="Theobald S."/>
            <person name="Brandl J."/>
            <person name="Frisvad J.C."/>
            <person name="Nielsen K.F."/>
            <person name="Lyhne E.K."/>
            <person name="Kogle M.E."/>
            <person name="Kuo A."/>
            <person name="Riley R."/>
            <person name="Clum A."/>
            <person name="Nolan M."/>
            <person name="Lipzen A."/>
            <person name="Salamov A."/>
            <person name="Henrissat B."/>
            <person name="Wiebenga A."/>
            <person name="De vries R.P."/>
            <person name="Grigoriev I.V."/>
            <person name="Mortensen U.H."/>
            <person name="Andersen M.R."/>
            <person name="Baker S.E."/>
        </authorList>
    </citation>
    <scope>NUCLEOTIDE SEQUENCE [LARGE SCALE GENOMIC DNA]</scope>
    <source>
        <strain evidence="2 3">CBS 114.80</strain>
    </source>
</reference>
<evidence type="ECO:0000313" key="3">
    <source>
        <dbReference type="Proteomes" id="UP000248817"/>
    </source>
</evidence>
<sequence>MGRSTKPISPCSTDKEEFESASIRDAMVDSVKTKLQSSKKSTRGQRASNLLDDAVPSRDSCAVQAHSSTLLGDKAASLTESQHDSYSCSRSTEAHLHGRPVDNGGPKNTQRPTKLVKLKGVNLALIDKLSPSAQTGVGPSLRVPDQDPGTGSCQGYGDPPRTIAGKYEFRQENQPPRSEFATLTALAQSLTLSGNGKPRTRMQPLSMRMSATQDHALAVEEEHQEAFRHSIDVEAANFAEYVNMAILEMLASTESEEFRDLVE</sequence>
<evidence type="ECO:0000313" key="2">
    <source>
        <dbReference type="EMBL" id="PYI27519.1"/>
    </source>
</evidence>
<feature type="compositionally biased region" description="Polar residues" evidence="1">
    <location>
        <begin position="1"/>
        <end position="12"/>
    </location>
</feature>
<name>A0A2V5HSX7_9EURO</name>
<feature type="compositionally biased region" description="Polar residues" evidence="1">
    <location>
        <begin position="82"/>
        <end position="91"/>
    </location>
</feature>
<evidence type="ECO:0000256" key="1">
    <source>
        <dbReference type="SAM" id="MobiDB-lite"/>
    </source>
</evidence>
<keyword evidence="3" id="KW-1185">Reference proteome</keyword>
<feature type="region of interest" description="Disordered" evidence="1">
    <location>
        <begin position="1"/>
        <end position="58"/>
    </location>
</feature>
<dbReference type="EMBL" id="KZ825568">
    <property type="protein sequence ID" value="PYI27519.1"/>
    <property type="molecule type" value="Genomic_DNA"/>
</dbReference>
<protein>
    <submittedName>
        <fullName evidence="2">Uncharacterized protein</fullName>
    </submittedName>
</protein>
<gene>
    <name evidence="2" type="ORF">BP00DRAFT_460153</name>
</gene>